<evidence type="ECO:0000313" key="4">
    <source>
        <dbReference type="Proteomes" id="UP000023152"/>
    </source>
</evidence>
<feature type="compositionally biased region" description="Low complexity" evidence="1">
    <location>
        <begin position="951"/>
        <end position="964"/>
    </location>
</feature>
<evidence type="ECO:0000256" key="1">
    <source>
        <dbReference type="SAM" id="MobiDB-lite"/>
    </source>
</evidence>
<dbReference type="Proteomes" id="UP000023152">
    <property type="component" value="Unassembled WGS sequence"/>
</dbReference>
<feature type="region of interest" description="Disordered" evidence="1">
    <location>
        <begin position="623"/>
        <end position="668"/>
    </location>
</feature>
<feature type="compositionally biased region" description="Gly residues" evidence="1">
    <location>
        <begin position="766"/>
        <end position="777"/>
    </location>
</feature>
<gene>
    <name evidence="3" type="ORF">RFI_28710</name>
</gene>
<feature type="compositionally biased region" description="Polar residues" evidence="1">
    <location>
        <begin position="808"/>
        <end position="818"/>
    </location>
</feature>
<feature type="compositionally biased region" description="Basic and acidic residues" evidence="1">
    <location>
        <begin position="722"/>
        <end position="733"/>
    </location>
</feature>
<feature type="compositionally biased region" description="Polar residues" evidence="1">
    <location>
        <begin position="470"/>
        <end position="479"/>
    </location>
</feature>
<feature type="region of interest" description="Disordered" evidence="1">
    <location>
        <begin position="467"/>
        <end position="499"/>
    </location>
</feature>
<feature type="region of interest" description="Disordered" evidence="1">
    <location>
        <begin position="1"/>
        <end position="99"/>
    </location>
</feature>
<feature type="region of interest" description="Disordered" evidence="1">
    <location>
        <begin position="246"/>
        <end position="268"/>
    </location>
</feature>
<keyword evidence="4" id="KW-1185">Reference proteome</keyword>
<feature type="compositionally biased region" description="Polar residues" evidence="1">
    <location>
        <begin position="78"/>
        <end position="90"/>
    </location>
</feature>
<dbReference type="EMBL" id="ASPP01024807">
    <property type="protein sequence ID" value="ETO08678.1"/>
    <property type="molecule type" value="Genomic_DNA"/>
</dbReference>
<feature type="compositionally biased region" description="Basic and acidic residues" evidence="1">
    <location>
        <begin position="7"/>
        <end position="26"/>
    </location>
</feature>
<feature type="compositionally biased region" description="Polar residues" evidence="1">
    <location>
        <begin position="911"/>
        <end position="950"/>
    </location>
</feature>
<keyword evidence="2" id="KW-1133">Transmembrane helix</keyword>
<protein>
    <submittedName>
        <fullName evidence="3">Uncharacterized protein</fullName>
    </submittedName>
</protein>
<feature type="compositionally biased region" description="Basic and acidic residues" evidence="1">
    <location>
        <begin position="37"/>
        <end position="50"/>
    </location>
</feature>
<feature type="compositionally biased region" description="Acidic residues" evidence="1">
    <location>
        <begin position="27"/>
        <end position="36"/>
    </location>
</feature>
<feature type="transmembrane region" description="Helical" evidence="2">
    <location>
        <begin position="332"/>
        <end position="357"/>
    </location>
</feature>
<feature type="region of interest" description="Disordered" evidence="1">
    <location>
        <begin position="722"/>
        <end position="743"/>
    </location>
</feature>
<feature type="region of interest" description="Disordered" evidence="1">
    <location>
        <begin position="909"/>
        <end position="978"/>
    </location>
</feature>
<name>X6M3X2_RETFI</name>
<feature type="compositionally biased region" description="Polar residues" evidence="1">
    <location>
        <begin position="489"/>
        <end position="499"/>
    </location>
</feature>
<evidence type="ECO:0000256" key="2">
    <source>
        <dbReference type="SAM" id="Phobius"/>
    </source>
</evidence>
<accession>X6M3X2</accession>
<dbReference type="AlphaFoldDB" id="X6M3X2"/>
<feature type="transmembrane region" description="Helical" evidence="2">
    <location>
        <begin position="363"/>
        <end position="384"/>
    </location>
</feature>
<keyword evidence="2" id="KW-0812">Transmembrane</keyword>
<feature type="compositionally biased region" description="Polar residues" evidence="1">
    <location>
        <begin position="652"/>
        <end position="668"/>
    </location>
</feature>
<feature type="compositionally biased region" description="Polar residues" evidence="1">
    <location>
        <begin position="51"/>
        <end position="66"/>
    </location>
</feature>
<feature type="region of interest" description="Disordered" evidence="1">
    <location>
        <begin position="138"/>
        <end position="178"/>
    </location>
</feature>
<comment type="caution">
    <text evidence="3">The sequence shown here is derived from an EMBL/GenBank/DDBJ whole genome shotgun (WGS) entry which is preliminary data.</text>
</comment>
<evidence type="ECO:0000313" key="3">
    <source>
        <dbReference type="EMBL" id="ETO08678.1"/>
    </source>
</evidence>
<keyword evidence="2" id="KW-0472">Membrane</keyword>
<sequence length="1070" mass="120510">MQVNSFETRDGKSRIAEEMAKTKSLEAEIEIEDETQDTTKTKRQSGKENARNSMSHTTKYQYNTPRPSVVDDIRNPKKSNSPKMQSQPLSGSPKGKETLHAHFDNNVGIAHIPAASSYLELTPQNSEKERHNAISSDVFNTTNANNNGNNNNNNNNYSNNNNDQQGNNQPISTKGTFLDPKNAANQLELNDAPSVGLSLSKISLDMATQHQRVIAEMRANAGNGMCIYSTTAKKKRKSFFGKILSDNEEEEEDEEQMKTASAMQRGEQSRNKLVDMLGVPGGREKATKRLITDNVHTLIYSVYVLYRMYNTFFVSTYTACMCHDSLKKKKKYLYTYMCGFTYRLVSLHVLVTFLLLGGTFVDMVLLLFVPIDLLISAICMLFLFQIPAFSKAYRFLCRPLEKTLCFFVGREEYQLIRQKNKATKHNLAIIEEYKNRKSEYLKQVSLRSSAVPSNAAELLKDRIGDRGNEVVSTTGSNAVHNDDGDKQVHPSSHTNSMTSQPFLPFFLPIHERSGSPDLMMIDEDDNYNELERKPAHPSNDANQSKTIVSSNNTKDHLTSIHNVHTLQSDSSLPKDKELLVEEEEEEEEIIADDQDITSFHSANPQKIKINSVTIDVNIMSRNTQKQAEEEENEKEEAKENQEEEQEEEKKGTNQIQQLQKKATNQHQNVMHAASAVSNNGTPISLGEEQEQLDGFVMIKQEKNVDFMVCWFKYDKGSEKEIPHAYRDEQKQQDNDNYGNKKQTQGLGLQIPIKLVTGHERLDVEAAGGGGGGGGGGSVLQLTNDASGKSQPSMDGVDEEESLAYPGRNHQTPLTSSRNLKYSPNFSHVGDVRDVPSLKKAETIYQMLYKNKYIYKYIYIYLFICHSYYQMEIHYIVSFMFVGSHGQLGQDAHGKDELSLGSIWQPPAVTSVPEQHSKNGSKSHSPTQPQKNSTEQHTANHLLTNRQATYVTSPSSNDPSRRSNTQGQNTHKFDINSYHRSHSNVVNTIKYIDALVNNQESGAMHSQAKSEDNNSKMDDTPHNQDRKPQKKSRVANDEDSVNSEEIYVDDVAHFYEASVSSVVDNFPNKDT</sequence>
<feature type="region of interest" description="Disordered" evidence="1">
    <location>
        <begin position="763"/>
        <end position="818"/>
    </location>
</feature>
<feature type="compositionally biased region" description="Basic and acidic residues" evidence="1">
    <location>
        <begin position="1007"/>
        <end position="1026"/>
    </location>
</feature>
<feature type="compositionally biased region" description="Low complexity" evidence="1">
    <location>
        <begin position="140"/>
        <end position="168"/>
    </location>
</feature>
<feature type="compositionally biased region" description="Polar residues" evidence="1">
    <location>
        <begin position="779"/>
        <end position="792"/>
    </location>
</feature>
<feature type="region of interest" description="Disordered" evidence="1">
    <location>
        <begin position="1000"/>
        <end position="1041"/>
    </location>
</feature>
<proteinExistence type="predicted"/>
<feature type="compositionally biased region" description="Polar residues" evidence="1">
    <location>
        <begin position="734"/>
        <end position="743"/>
    </location>
</feature>
<feature type="compositionally biased region" description="Acidic residues" evidence="1">
    <location>
        <begin position="246"/>
        <end position="255"/>
    </location>
</feature>
<organism evidence="3 4">
    <name type="scientific">Reticulomyxa filosa</name>
    <dbReference type="NCBI Taxonomy" id="46433"/>
    <lineage>
        <taxon>Eukaryota</taxon>
        <taxon>Sar</taxon>
        <taxon>Rhizaria</taxon>
        <taxon>Retaria</taxon>
        <taxon>Foraminifera</taxon>
        <taxon>Monothalamids</taxon>
        <taxon>Reticulomyxidae</taxon>
        <taxon>Reticulomyxa</taxon>
    </lineage>
</organism>
<reference evidence="3 4" key="1">
    <citation type="journal article" date="2013" name="Curr. Biol.">
        <title>The Genome of the Foraminiferan Reticulomyxa filosa.</title>
        <authorList>
            <person name="Glockner G."/>
            <person name="Hulsmann N."/>
            <person name="Schleicher M."/>
            <person name="Noegel A.A."/>
            <person name="Eichinger L."/>
            <person name="Gallinger C."/>
            <person name="Pawlowski J."/>
            <person name="Sierra R."/>
            <person name="Euteneuer U."/>
            <person name="Pillet L."/>
            <person name="Moustafa A."/>
            <person name="Platzer M."/>
            <person name="Groth M."/>
            <person name="Szafranski K."/>
            <person name="Schliwa M."/>
        </authorList>
    </citation>
    <scope>NUCLEOTIDE SEQUENCE [LARGE SCALE GENOMIC DNA]</scope>
</reference>
<feature type="transmembrane region" description="Helical" evidence="2">
    <location>
        <begin position="298"/>
        <end position="320"/>
    </location>
</feature>